<keyword evidence="2" id="KW-0067">ATP-binding</keyword>
<organism evidence="4 5">
    <name type="scientific">Leucobacter komagatae</name>
    <dbReference type="NCBI Taxonomy" id="55969"/>
    <lineage>
        <taxon>Bacteria</taxon>
        <taxon>Bacillati</taxon>
        <taxon>Actinomycetota</taxon>
        <taxon>Actinomycetes</taxon>
        <taxon>Micrococcales</taxon>
        <taxon>Microbacteriaceae</taxon>
        <taxon>Leucobacter</taxon>
    </lineage>
</organism>
<reference evidence="4 5" key="1">
    <citation type="submission" date="2019-06" db="EMBL/GenBank/DDBJ databases">
        <title>Sequencing the genomes of 1000 actinobacteria strains.</title>
        <authorList>
            <person name="Klenk H.-P."/>
        </authorList>
    </citation>
    <scope>NUCLEOTIDE SEQUENCE [LARGE SCALE GENOMIC DNA]</scope>
    <source>
        <strain evidence="4 5">DSM 8803</strain>
    </source>
</reference>
<keyword evidence="1" id="KW-0547">Nucleotide-binding</keyword>
<dbReference type="Pfam" id="PF07728">
    <property type="entry name" value="AAA_5"/>
    <property type="match status" value="1"/>
</dbReference>
<evidence type="ECO:0000259" key="3">
    <source>
        <dbReference type="Pfam" id="PF07728"/>
    </source>
</evidence>
<dbReference type="Proteomes" id="UP000319094">
    <property type="component" value="Unassembled WGS sequence"/>
</dbReference>
<evidence type="ECO:0000313" key="4">
    <source>
        <dbReference type="EMBL" id="TQL42655.1"/>
    </source>
</evidence>
<name>A0A542Y3J8_9MICO</name>
<dbReference type="InterPro" id="IPR011704">
    <property type="entry name" value="ATPase_dyneun-rel_AAA"/>
</dbReference>
<evidence type="ECO:0000256" key="2">
    <source>
        <dbReference type="ARBA" id="ARBA00022840"/>
    </source>
</evidence>
<accession>A0A542Y3J8</accession>
<dbReference type="InterPro" id="IPR027417">
    <property type="entry name" value="P-loop_NTPase"/>
</dbReference>
<dbReference type="PANTHER" id="PTHR48103:SF2">
    <property type="entry name" value="MIDASIN"/>
    <property type="match status" value="1"/>
</dbReference>
<feature type="domain" description="ATPase dynein-related AAA" evidence="3">
    <location>
        <begin position="198"/>
        <end position="343"/>
    </location>
</feature>
<dbReference type="GO" id="GO:0016887">
    <property type="term" value="F:ATP hydrolysis activity"/>
    <property type="evidence" value="ECO:0007669"/>
    <property type="project" value="InterPro"/>
</dbReference>
<proteinExistence type="predicted"/>
<dbReference type="RefSeq" id="WP_141886077.1">
    <property type="nucleotide sequence ID" value="NZ_BAAAUY010000013.1"/>
</dbReference>
<dbReference type="GO" id="GO:0000027">
    <property type="term" value="P:ribosomal large subunit assembly"/>
    <property type="evidence" value="ECO:0007669"/>
    <property type="project" value="TreeGrafter"/>
</dbReference>
<protein>
    <submittedName>
        <fullName evidence="4">Dynein-related subfamily AAA family protein</fullName>
    </submittedName>
</protein>
<evidence type="ECO:0000256" key="1">
    <source>
        <dbReference type="ARBA" id="ARBA00022741"/>
    </source>
</evidence>
<evidence type="ECO:0000313" key="5">
    <source>
        <dbReference type="Proteomes" id="UP000319094"/>
    </source>
</evidence>
<dbReference type="STRING" id="55969.SD72_05970"/>
<dbReference type="GO" id="GO:0005524">
    <property type="term" value="F:ATP binding"/>
    <property type="evidence" value="ECO:0007669"/>
    <property type="project" value="UniProtKB-KW"/>
</dbReference>
<dbReference type="OrthoDB" id="9781481at2"/>
<dbReference type="AlphaFoldDB" id="A0A542Y3J8"/>
<dbReference type="Gene3D" id="3.40.50.300">
    <property type="entry name" value="P-loop containing nucleotide triphosphate hydrolases"/>
    <property type="match status" value="1"/>
</dbReference>
<keyword evidence="5" id="KW-1185">Reference proteome</keyword>
<comment type="caution">
    <text evidence="4">The sequence shown here is derived from an EMBL/GenBank/DDBJ whole genome shotgun (WGS) entry which is preliminary data.</text>
</comment>
<dbReference type="GO" id="GO:0030687">
    <property type="term" value="C:preribosome, large subunit precursor"/>
    <property type="evidence" value="ECO:0007669"/>
    <property type="project" value="TreeGrafter"/>
</dbReference>
<sequence>MLSYDAHPVLAEVADVSRELSRTRPVAGSTVPRSAVSSSAASPSAALAADAQQALEARLAALYEDPESRELIDRALTERAAVLRAAVEAWRSTLAARALRDEAARVATGAAREKRSLIQAETLLVATLHSRADRLEAERESGLAARLTNGAARDGALEALSAIRIREARAQLRRGLLLTAQMRAIIAEATPALTRGEPLLLLGETGGAKTALAEYLSREELGAEPELVSGYGDITSSQLIGSHELRSDGGATVSVFVPGPLLRAMTEGRPVILDEVNAMPSEFLKRLNRILQLRPGQEFAVQENNGAPVKIADGFAILATANEQTPHRYRGIDRMSAELVNRFGANSYRVHYPDAGREYTDSPRENALLAAAAIADQTGVVPLDVDQLERVARAAFISQQVFAGSHGEGFNTFVTTEREIDGRPGLEESVLAPRTLVAIVQKVAGSGGQVTLDHALDRFVDGVMHAEDRQVLTLILRSQGFLAGARG</sequence>
<dbReference type="PANTHER" id="PTHR48103">
    <property type="entry name" value="MIDASIN-RELATED"/>
    <property type="match status" value="1"/>
</dbReference>
<dbReference type="SUPFAM" id="SSF52540">
    <property type="entry name" value="P-loop containing nucleoside triphosphate hydrolases"/>
    <property type="match status" value="1"/>
</dbReference>
<gene>
    <name evidence="4" type="ORF">FB468_0659</name>
</gene>
<dbReference type="EMBL" id="VFON01000001">
    <property type="protein sequence ID" value="TQL42655.1"/>
    <property type="molecule type" value="Genomic_DNA"/>
</dbReference>